<proteinExistence type="predicted"/>
<dbReference type="InterPro" id="IPR002919">
    <property type="entry name" value="TIL_dom"/>
</dbReference>
<keyword evidence="1" id="KW-0646">Protease inhibitor</keyword>
<evidence type="ECO:0000313" key="5">
    <source>
        <dbReference type="RefSeq" id="XP_028150895.1"/>
    </source>
</evidence>
<dbReference type="PANTHER" id="PTHR23259:SF70">
    <property type="entry name" value="ACCESSORY GLAND PROTEIN ACP62F-RELATED"/>
    <property type="match status" value="1"/>
</dbReference>
<name>A0A6P7H4G5_DIAVI</name>
<protein>
    <submittedName>
        <fullName evidence="5">Zonadhesin-like isoform X2</fullName>
    </submittedName>
</protein>
<accession>A0A6P7H4G5</accession>
<evidence type="ECO:0000256" key="3">
    <source>
        <dbReference type="SAM" id="SignalP"/>
    </source>
</evidence>
<dbReference type="InterPro" id="IPR051368">
    <property type="entry name" value="SerProtInhib-TIL_Domain"/>
</dbReference>
<keyword evidence="2" id="KW-1015">Disulfide bond</keyword>
<sequence length="342" mass="38700">MHTIFVLCSSFVIGSFGTIIWPSWCPPDEIWNDCAPWLPERTCQNRFPYHPGYDLDICYERCECDAGNGYIRDRISGECVIEGCCPDCPPYEIWNDCDSCEPEPTCQNPYPNCTGISCPLMCFPRCVCDIGYIREEISGDCVPLESCPCCLDGEIWNECASCHPELTCQNPEPDFTHICDKRCYERCECDAYRGFIRDEASGKCVPFNDCPCRCGPLEVFKECASPCLPERTCQYQFPVAPKVCILSCEQRCECDQNKGLIRDKRSGECIDIGKCEDRCSRNQFWGCRPCCPEATCDIPNPPPCTRICPRICINECLCNKGYVRNTRTGECVLPKQCPKPVG</sequence>
<dbReference type="PANTHER" id="PTHR23259">
    <property type="entry name" value="RIDDLE"/>
    <property type="match status" value="1"/>
</dbReference>
<reference evidence="5" key="1">
    <citation type="submission" date="2025-08" db="UniProtKB">
        <authorList>
            <consortium name="RefSeq"/>
        </authorList>
    </citation>
    <scope>IDENTIFICATION</scope>
    <source>
        <tissue evidence="5">Whole insect</tissue>
    </source>
</reference>
<feature type="domain" description="TIL" evidence="4">
    <location>
        <begin position="150"/>
        <end position="210"/>
    </location>
</feature>
<dbReference type="AlphaFoldDB" id="A0A6P7H4G5"/>
<dbReference type="CDD" id="cd19941">
    <property type="entry name" value="TIL"/>
    <property type="match status" value="2"/>
</dbReference>
<organism evidence="5">
    <name type="scientific">Diabrotica virgifera virgifera</name>
    <name type="common">western corn rootworm</name>
    <dbReference type="NCBI Taxonomy" id="50390"/>
    <lineage>
        <taxon>Eukaryota</taxon>
        <taxon>Metazoa</taxon>
        <taxon>Ecdysozoa</taxon>
        <taxon>Arthropoda</taxon>
        <taxon>Hexapoda</taxon>
        <taxon>Insecta</taxon>
        <taxon>Pterygota</taxon>
        <taxon>Neoptera</taxon>
        <taxon>Endopterygota</taxon>
        <taxon>Coleoptera</taxon>
        <taxon>Polyphaga</taxon>
        <taxon>Cucujiformia</taxon>
        <taxon>Chrysomeloidea</taxon>
        <taxon>Chrysomelidae</taxon>
        <taxon>Galerucinae</taxon>
        <taxon>Diabroticina</taxon>
        <taxon>Diabroticites</taxon>
        <taxon>Diabrotica</taxon>
    </lineage>
</organism>
<evidence type="ECO:0000256" key="1">
    <source>
        <dbReference type="ARBA" id="ARBA00022690"/>
    </source>
</evidence>
<feature type="chain" id="PRO_5027951876" evidence="3">
    <location>
        <begin position="18"/>
        <end position="342"/>
    </location>
</feature>
<dbReference type="SUPFAM" id="SSF57567">
    <property type="entry name" value="Serine protease inhibitors"/>
    <property type="match status" value="3"/>
</dbReference>
<dbReference type="Gene3D" id="2.10.25.10">
    <property type="entry name" value="Laminin"/>
    <property type="match status" value="5"/>
</dbReference>
<evidence type="ECO:0000259" key="4">
    <source>
        <dbReference type="Pfam" id="PF01826"/>
    </source>
</evidence>
<evidence type="ECO:0000256" key="2">
    <source>
        <dbReference type="ARBA" id="ARBA00023157"/>
    </source>
</evidence>
<feature type="domain" description="TIL" evidence="4">
    <location>
        <begin position="88"/>
        <end position="147"/>
    </location>
</feature>
<gene>
    <name evidence="5" type="primary">LOC114344248</name>
</gene>
<dbReference type="RefSeq" id="XP_028150895.1">
    <property type="nucleotide sequence ID" value="XM_028295094.1"/>
</dbReference>
<feature type="signal peptide" evidence="3">
    <location>
        <begin position="1"/>
        <end position="17"/>
    </location>
</feature>
<dbReference type="Pfam" id="PF01826">
    <property type="entry name" value="TIL"/>
    <property type="match status" value="2"/>
</dbReference>
<dbReference type="GO" id="GO:0030414">
    <property type="term" value="F:peptidase inhibitor activity"/>
    <property type="evidence" value="ECO:0007669"/>
    <property type="project" value="UniProtKB-KW"/>
</dbReference>
<keyword evidence="3" id="KW-0732">Signal</keyword>
<dbReference type="InterPro" id="IPR036084">
    <property type="entry name" value="Ser_inhib-like_sf"/>
</dbReference>